<organism evidence="1 2">
    <name type="scientific">Gardnerella swidsinskii</name>
    <dbReference type="NCBI Taxonomy" id="2792979"/>
    <lineage>
        <taxon>Bacteria</taxon>
        <taxon>Bacillati</taxon>
        <taxon>Actinomycetota</taxon>
        <taxon>Actinomycetes</taxon>
        <taxon>Bifidobacteriales</taxon>
        <taxon>Bifidobacteriaceae</taxon>
        <taxon>Gardnerella</taxon>
    </lineage>
</organism>
<reference evidence="1 2" key="1">
    <citation type="submission" date="2017-09" db="EMBL/GenBank/DDBJ databases">
        <title>Bacterial strain isolated from the female urinary microbiota.</title>
        <authorList>
            <person name="Thomas-White K."/>
            <person name="Kumar N."/>
            <person name="Forster S."/>
            <person name="Putonti C."/>
            <person name="Lawley T."/>
            <person name="Wolfe A.J."/>
        </authorList>
    </citation>
    <scope>NUCLEOTIDE SEQUENCE [LARGE SCALE GENOMIC DNA]</scope>
    <source>
        <strain evidence="1 2">UMB0411</strain>
    </source>
</reference>
<sequence>MYKSRFSYDYVIVSASVSKTYIVYCESASFVRITIKKNFFRIIFFLNTASMENFMIEFGISMLDYIIFYSYKSCTSIECKLLKMK</sequence>
<gene>
    <name evidence="1" type="ORF">CJ213_05750</name>
</gene>
<proteinExistence type="predicted"/>
<evidence type="ECO:0000313" key="2">
    <source>
        <dbReference type="Proteomes" id="UP000235293"/>
    </source>
</evidence>
<evidence type="ECO:0000313" key="1">
    <source>
        <dbReference type="EMBL" id="PMC55565.1"/>
    </source>
</evidence>
<name>A0A9X7I9Z3_9BIFI</name>
<dbReference type="EMBL" id="PNGY01000001">
    <property type="protein sequence ID" value="PMC55565.1"/>
    <property type="molecule type" value="Genomic_DNA"/>
</dbReference>
<dbReference type="Proteomes" id="UP000235293">
    <property type="component" value="Unassembled WGS sequence"/>
</dbReference>
<dbReference type="AlphaFoldDB" id="A0A9X7I9Z3"/>
<comment type="caution">
    <text evidence="1">The sequence shown here is derived from an EMBL/GenBank/DDBJ whole genome shotgun (WGS) entry which is preliminary data.</text>
</comment>
<accession>A0A9X7I9Z3</accession>
<protein>
    <submittedName>
        <fullName evidence="1">Uncharacterized protein</fullName>
    </submittedName>
</protein>